<keyword evidence="4" id="KW-0378">Hydrolase</keyword>
<dbReference type="InterPro" id="IPR050960">
    <property type="entry name" value="AB_hydrolase_4_sf"/>
</dbReference>
<dbReference type="InterPro" id="IPR012020">
    <property type="entry name" value="ABHD4"/>
</dbReference>
<evidence type="ECO:0000313" key="4">
    <source>
        <dbReference type="EMBL" id="MDQ0290726.1"/>
    </source>
</evidence>
<dbReference type="PANTHER" id="PTHR10794">
    <property type="entry name" value="ABHYDROLASE DOMAIN-CONTAINING PROTEIN"/>
    <property type="match status" value="1"/>
</dbReference>
<evidence type="ECO:0000313" key="5">
    <source>
        <dbReference type="Proteomes" id="UP001238163"/>
    </source>
</evidence>
<dbReference type="InterPro" id="IPR029058">
    <property type="entry name" value="AB_hydrolase_fold"/>
</dbReference>
<feature type="domain" description="AB hydrolase-1" evidence="3">
    <location>
        <begin position="62"/>
        <end position="300"/>
    </location>
</feature>
<dbReference type="Gene3D" id="3.40.50.1820">
    <property type="entry name" value="alpha/beta hydrolase"/>
    <property type="match status" value="1"/>
</dbReference>
<gene>
    <name evidence="4" type="ORF">J3R75_002833</name>
</gene>
<accession>A0AAE4APM1</accession>
<evidence type="ECO:0000259" key="3">
    <source>
        <dbReference type="Pfam" id="PF00561"/>
    </source>
</evidence>
<comment type="similarity">
    <text evidence="1">Belongs to the AB hydrolase superfamily. AB hydrolase 4 family.</text>
</comment>
<name>A0AAE4APM1_9BACT</name>
<evidence type="ECO:0000256" key="2">
    <source>
        <dbReference type="PIRSR" id="PIRSR005211-1"/>
    </source>
</evidence>
<feature type="active site" description="Charge relay system" evidence="2">
    <location>
        <position position="267"/>
    </location>
</feature>
<feature type="active site" description="Charge relay system" evidence="2">
    <location>
        <position position="296"/>
    </location>
</feature>
<dbReference type="GO" id="GO:0047372">
    <property type="term" value="F:monoacylglycerol lipase activity"/>
    <property type="evidence" value="ECO:0007669"/>
    <property type="project" value="TreeGrafter"/>
</dbReference>
<dbReference type="SUPFAM" id="SSF53474">
    <property type="entry name" value="alpha/beta-Hydrolases"/>
    <property type="match status" value="1"/>
</dbReference>
<dbReference type="RefSeq" id="WP_307262522.1">
    <property type="nucleotide sequence ID" value="NZ_JAUSVL010000001.1"/>
</dbReference>
<organism evidence="4 5">
    <name type="scientific">Oligosphaera ethanolica</name>
    <dbReference type="NCBI Taxonomy" id="760260"/>
    <lineage>
        <taxon>Bacteria</taxon>
        <taxon>Pseudomonadati</taxon>
        <taxon>Lentisphaerota</taxon>
        <taxon>Oligosphaeria</taxon>
        <taxon>Oligosphaerales</taxon>
        <taxon>Oligosphaeraceae</taxon>
        <taxon>Oligosphaera</taxon>
    </lineage>
</organism>
<dbReference type="EMBL" id="JAUSVL010000001">
    <property type="protein sequence ID" value="MDQ0290726.1"/>
    <property type="molecule type" value="Genomic_DNA"/>
</dbReference>
<keyword evidence="5" id="KW-1185">Reference proteome</keyword>
<protein>
    <submittedName>
        <fullName evidence="4">Alpha/beta-fold hydrolase</fullName>
    </submittedName>
</protein>
<evidence type="ECO:0000256" key="1">
    <source>
        <dbReference type="ARBA" id="ARBA00010884"/>
    </source>
</evidence>
<dbReference type="PIRSF" id="PIRSF005211">
    <property type="entry name" value="Ab_hydro_YheT"/>
    <property type="match status" value="1"/>
</dbReference>
<feature type="active site" description="Charge relay system" evidence="2">
    <location>
        <position position="140"/>
    </location>
</feature>
<dbReference type="GO" id="GO:0034338">
    <property type="term" value="F:short-chain carboxylesterase activity"/>
    <property type="evidence" value="ECO:0007669"/>
    <property type="project" value="TreeGrafter"/>
</dbReference>
<comment type="caution">
    <text evidence="4">The sequence shown here is derived from an EMBL/GenBank/DDBJ whole genome shotgun (WGS) entry which is preliminary data.</text>
</comment>
<sequence>MPVIAQSSYHPPRFLTNPHVQTILPSYMRKRENVDYQRECFNTPDGDFLYLDWSRCGSDCLLILNHGLCGHSRRHYILSMVKAFNDIGWDCLAWNYRGTSIYDSRLLKFTTNNSTEELDWVTRHAITSGHYRKVAFTGYSMGGNLCLLYLGREAKNLPAEVAGAAVFCAAIDLKASAEVMETPVGRLYAKHFLSQMCRMITQKQAYYPDKIDLSHIGKIETFGDFDKYYTVPLMGFASPEDYWRQASAFNWLDDIAVPTLMVNPRNDPFLAGNCFPEDKAAKSQYLYLEMPESGGHCGFITPGLDQEWWPTMRAKEFIAGLV</sequence>
<dbReference type="InterPro" id="IPR000073">
    <property type="entry name" value="AB_hydrolase_1"/>
</dbReference>
<dbReference type="AlphaFoldDB" id="A0AAE4APM1"/>
<proteinExistence type="inferred from homology"/>
<reference evidence="4" key="1">
    <citation type="submission" date="2023-07" db="EMBL/GenBank/DDBJ databases">
        <title>Genomic Encyclopedia of Type Strains, Phase IV (KMG-IV): sequencing the most valuable type-strain genomes for metagenomic binning, comparative biology and taxonomic classification.</title>
        <authorList>
            <person name="Goeker M."/>
        </authorList>
    </citation>
    <scope>NUCLEOTIDE SEQUENCE</scope>
    <source>
        <strain evidence="4">DSM 24202</strain>
    </source>
</reference>
<dbReference type="Pfam" id="PF00561">
    <property type="entry name" value="Abhydrolase_1"/>
    <property type="match status" value="1"/>
</dbReference>
<dbReference type="PANTHER" id="PTHR10794:SF94">
    <property type="entry name" value="ESTERASE YHET-RELATED"/>
    <property type="match status" value="1"/>
</dbReference>
<dbReference type="Proteomes" id="UP001238163">
    <property type="component" value="Unassembled WGS sequence"/>
</dbReference>